<feature type="binding site" evidence="8">
    <location>
        <position position="60"/>
    </location>
    <ligand>
        <name>Fe cation</name>
        <dbReference type="ChEBI" id="CHEBI:24875"/>
        <label>1</label>
    </ligand>
</feature>
<evidence type="ECO:0000259" key="10">
    <source>
        <dbReference type="PROSITE" id="PS50905"/>
    </source>
</evidence>
<feature type="domain" description="Ferritin-like diiron" evidence="10">
    <location>
        <begin position="7"/>
        <end position="152"/>
    </location>
</feature>
<dbReference type="InterPro" id="IPR009078">
    <property type="entry name" value="Ferritin-like_SF"/>
</dbReference>
<name>A0A6J4QYC0_9ACTN</name>
<dbReference type="Gene3D" id="1.20.1260.10">
    <property type="match status" value="1"/>
</dbReference>
<evidence type="ECO:0000256" key="8">
    <source>
        <dbReference type="PIRSR" id="PIRSR601519-1"/>
    </source>
</evidence>
<dbReference type="GO" id="GO:0006826">
    <property type="term" value="P:iron ion transport"/>
    <property type="evidence" value="ECO:0007669"/>
    <property type="project" value="InterPro"/>
</dbReference>
<dbReference type="CDD" id="cd01055">
    <property type="entry name" value="Nonheme_Ferritin"/>
    <property type="match status" value="1"/>
</dbReference>
<dbReference type="InterPro" id="IPR012347">
    <property type="entry name" value="Ferritin-like"/>
</dbReference>
<dbReference type="EMBL" id="CADCVI010000038">
    <property type="protein sequence ID" value="CAA9458925.1"/>
    <property type="molecule type" value="Genomic_DNA"/>
</dbReference>
<dbReference type="InterPro" id="IPR008331">
    <property type="entry name" value="Ferritin_DPS_dom"/>
</dbReference>
<keyword evidence="4 8" id="KW-0479">Metal-binding</keyword>
<dbReference type="GO" id="GO:0042802">
    <property type="term" value="F:identical protein binding"/>
    <property type="evidence" value="ECO:0007669"/>
    <property type="project" value="UniProtKB-ARBA"/>
</dbReference>
<dbReference type="GO" id="GO:0004322">
    <property type="term" value="F:ferroxidase activity"/>
    <property type="evidence" value="ECO:0007669"/>
    <property type="project" value="TreeGrafter"/>
</dbReference>
<evidence type="ECO:0000256" key="5">
    <source>
        <dbReference type="ARBA" id="ARBA00023002"/>
    </source>
</evidence>
<keyword evidence="3 9" id="KW-0409">Iron storage</keyword>
<dbReference type="PROSITE" id="PS50905">
    <property type="entry name" value="FERRITIN_LIKE"/>
    <property type="match status" value="1"/>
</dbReference>
<evidence type="ECO:0000256" key="1">
    <source>
        <dbReference type="ARBA" id="ARBA00002485"/>
    </source>
</evidence>
<dbReference type="PANTHER" id="PTHR11431">
    <property type="entry name" value="FERRITIN"/>
    <property type="match status" value="1"/>
</dbReference>
<dbReference type="FunFam" id="1.20.1260.10:FF:000001">
    <property type="entry name" value="Non-heme ferritin"/>
    <property type="match status" value="1"/>
</dbReference>
<dbReference type="GO" id="GO:0008199">
    <property type="term" value="F:ferric iron binding"/>
    <property type="evidence" value="ECO:0007669"/>
    <property type="project" value="InterPro"/>
</dbReference>
<evidence type="ECO:0000256" key="7">
    <source>
        <dbReference type="ARBA" id="ARBA00048035"/>
    </source>
</evidence>
<dbReference type="InterPro" id="IPR001519">
    <property type="entry name" value="Ferritin"/>
</dbReference>
<feature type="binding site" evidence="8">
    <location>
        <position position="101"/>
    </location>
    <ligand>
        <name>Fe cation</name>
        <dbReference type="ChEBI" id="CHEBI:24875"/>
        <label>1</label>
    </ligand>
</feature>
<feature type="binding site" evidence="8">
    <location>
        <position position="57"/>
    </location>
    <ligand>
        <name>Fe cation</name>
        <dbReference type="ChEBI" id="CHEBI:24875"/>
        <label>1</label>
    </ligand>
</feature>
<evidence type="ECO:0000256" key="6">
    <source>
        <dbReference type="ARBA" id="ARBA00023004"/>
    </source>
</evidence>
<accession>A0A6J4QYC0</accession>
<organism evidence="11">
    <name type="scientific">uncultured Rubrobacteraceae bacterium</name>
    <dbReference type="NCBI Taxonomy" id="349277"/>
    <lineage>
        <taxon>Bacteria</taxon>
        <taxon>Bacillati</taxon>
        <taxon>Actinomycetota</taxon>
        <taxon>Rubrobacteria</taxon>
        <taxon>Rubrobacterales</taxon>
        <taxon>Rubrobacteraceae</taxon>
        <taxon>environmental samples</taxon>
    </lineage>
</organism>
<keyword evidence="6 8" id="KW-0408">Iron</keyword>
<dbReference type="GO" id="GO:0005829">
    <property type="term" value="C:cytosol"/>
    <property type="evidence" value="ECO:0007669"/>
    <property type="project" value="TreeGrafter"/>
</dbReference>
<dbReference type="GO" id="GO:0008198">
    <property type="term" value="F:ferrous iron binding"/>
    <property type="evidence" value="ECO:0007669"/>
    <property type="project" value="TreeGrafter"/>
</dbReference>
<reference evidence="11" key="1">
    <citation type="submission" date="2020-02" db="EMBL/GenBank/DDBJ databases">
        <authorList>
            <person name="Meier V. D."/>
        </authorList>
    </citation>
    <scope>NUCLEOTIDE SEQUENCE</scope>
    <source>
        <strain evidence="11">AVDCRST_MAG25</strain>
    </source>
</reference>
<dbReference type="AlphaFoldDB" id="A0A6J4QYC0"/>
<evidence type="ECO:0000313" key="11">
    <source>
        <dbReference type="EMBL" id="CAA9458925.1"/>
    </source>
</evidence>
<evidence type="ECO:0000256" key="2">
    <source>
        <dbReference type="ARBA" id="ARBA00006950"/>
    </source>
</evidence>
<evidence type="ECO:0000256" key="9">
    <source>
        <dbReference type="RuleBase" id="RU361145"/>
    </source>
</evidence>
<protein>
    <recommendedName>
        <fullName evidence="9">Ferritin</fullName>
    </recommendedName>
</protein>
<feature type="binding site" evidence="8">
    <location>
        <position position="134"/>
    </location>
    <ligand>
        <name>Fe cation</name>
        <dbReference type="ChEBI" id="CHEBI:24875"/>
        <label>1</label>
    </ligand>
</feature>
<sequence length="169" mass="19409">MVENTRARVGSMVREATGEQVGREFYAAYLYLSMSGYFDAANLPGFARWMRRQYEEETQHALKLFDSLLDRGDHVQLAPIDPPPSSFRSPLDAFEQALEHEKQVTAHIHELYDLALQEKDYPSKVLLDWFVQEQVEEEKSASEIVERLKMAGEDGAALLMLDKELGERQ</sequence>
<dbReference type="PANTHER" id="PTHR11431:SF127">
    <property type="entry name" value="BACTERIAL NON-HEME FERRITIN"/>
    <property type="match status" value="1"/>
</dbReference>
<comment type="catalytic activity">
    <reaction evidence="7">
        <text>4 Fe(2+) + O2 + 6 H2O = 4 iron(III) oxide-hydroxide + 12 H(+)</text>
        <dbReference type="Rhea" id="RHEA:11972"/>
        <dbReference type="ChEBI" id="CHEBI:15377"/>
        <dbReference type="ChEBI" id="CHEBI:15378"/>
        <dbReference type="ChEBI" id="CHEBI:15379"/>
        <dbReference type="ChEBI" id="CHEBI:29033"/>
        <dbReference type="ChEBI" id="CHEBI:78619"/>
        <dbReference type="EC" id="1.16.3.2"/>
    </reaction>
</comment>
<dbReference type="InterPro" id="IPR009040">
    <property type="entry name" value="Ferritin-like_diiron"/>
</dbReference>
<comment type="function">
    <text evidence="1">Iron-storage protein.</text>
</comment>
<evidence type="ECO:0000256" key="4">
    <source>
        <dbReference type="ARBA" id="ARBA00022723"/>
    </source>
</evidence>
<dbReference type="InterPro" id="IPR041719">
    <property type="entry name" value="Ferritin_prok"/>
</dbReference>
<gene>
    <name evidence="11" type="ORF">AVDCRST_MAG25-542</name>
</gene>
<feature type="binding site" evidence="8">
    <location>
        <position position="24"/>
    </location>
    <ligand>
        <name>Fe cation</name>
        <dbReference type="ChEBI" id="CHEBI:24875"/>
        <label>1</label>
    </ligand>
</feature>
<evidence type="ECO:0000256" key="3">
    <source>
        <dbReference type="ARBA" id="ARBA00022434"/>
    </source>
</evidence>
<dbReference type="GO" id="GO:0006879">
    <property type="term" value="P:intracellular iron ion homeostasis"/>
    <property type="evidence" value="ECO:0007669"/>
    <property type="project" value="UniProtKB-KW"/>
</dbReference>
<dbReference type="SUPFAM" id="SSF47240">
    <property type="entry name" value="Ferritin-like"/>
    <property type="match status" value="1"/>
</dbReference>
<comment type="similarity">
    <text evidence="2">Belongs to the ferritin family. Prokaryotic subfamily.</text>
</comment>
<proteinExistence type="inferred from homology"/>
<keyword evidence="5" id="KW-0560">Oxidoreductase</keyword>
<dbReference type="Pfam" id="PF00210">
    <property type="entry name" value="Ferritin"/>
    <property type="match status" value="1"/>
</dbReference>